<dbReference type="Pfam" id="PF11127">
    <property type="entry name" value="YgaP-like_TM"/>
    <property type="match status" value="1"/>
</dbReference>
<keyword evidence="4" id="KW-1185">Reference proteome</keyword>
<feature type="transmembrane region" description="Helical" evidence="1">
    <location>
        <begin position="12"/>
        <end position="28"/>
    </location>
</feature>
<feature type="domain" description="Inner membrane protein YgaP-like transmembrane" evidence="2">
    <location>
        <begin position="1"/>
        <end position="62"/>
    </location>
</feature>
<evidence type="ECO:0000313" key="3">
    <source>
        <dbReference type="EMBL" id="MFC6147407.1"/>
    </source>
</evidence>
<evidence type="ECO:0000259" key="2">
    <source>
        <dbReference type="Pfam" id="PF11127"/>
    </source>
</evidence>
<protein>
    <submittedName>
        <fullName evidence="3">DUF2892 domain-containing protein</fullName>
    </submittedName>
</protein>
<dbReference type="Proteomes" id="UP001596244">
    <property type="component" value="Unassembled WGS sequence"/>
</dbReference>
<keyword evidence="1" id="KW-0472">Membrane</keyword>
<dbReference type="EMBL" id="JBHSQE010000009">
    <property type="protein sequence ID" value="MFC6147407.1"/>
    <property type="molecule type" value="Genomic_DNA"/>
</dbReference>
<gene>
    <name evidence="3" type="ORF">ACFPUZ_11405</name>
</gene>
<comment type="caution">
    <text evidence="3">The sequence shown here is derived from an EMBL/GenBank/DDBJ whole genome shotgun (WGS) entry which is preliminary data.</text>
</comment>
<organism evidence="3 4">
    <name type="scientific">Corynebacterium nasicanis</name>
    <dbReference type="NCBI Taxonomy" id="1448267"/>
    <lineage>
        <taxon>Bacteria</taxon>
        <taxon>Bacillati</taxon>
        <taxon>Actinomycetota</taxon>
        <taxon>Actinomycetes</taxon>
        <taxon>Mycobacteriales</taxon>
        <taxon>Corynebacteriaceae</taxon>
        <taxon>Corynebacterium</taxon>
    </lineage>
</organism>
<sequence length="63" mass="6580">MTPNESSTDRLLRGVVAVVALIAALLLSGPIRIILFVVAAIMAVTAAVGFCPIYRVLGIGTRK</sequence>
<name>A0ABW1QF09_9CORY</name>
<evidence type="ECO:0000313" key="4">
    <source>
        <dbReference type="Proteomes" id="UP001596244"/>
    </source>
</evidence>
<dbReference type="RefSeq" id="WP_377002017.1">
    <property type="nucleotide sequence ID" value="NZ_JBHSQE010000009.1"/>
</dbReference>
<accession>A0ABW1QF09</accession>
<dbReference type="InterPro" id="IPR021309">
    <property type="entry name" value="YgaP-like_TM"/>
</dbReference>
<keyword evidence="1" id="KW-0812">Transmembrane</keyword>
<evidence type="ECO:0000256" key="1">
    <source>
        <dbReference type="SAM" id="Phobius"/>
    </source>
</evidence>
<keyword evidence="1" id="KW-1133">Transmembrane helix</keyword>
<reference evidence="4" key="1">
    <citation type="journal article" date="2019" name="Int. J. Syst. Evol. Microbiol.">
        <title>The Global Catalogue of Microorganisms (GCM) 10K type strain sequencing project: providing services to taxonomists for standard genome sequencing and annotation.</title>
        <authorList>
            <consortium name="The Broad Institute Genomics Platform"/>
            <consortium name="The Broad Institute Genome Sequencing Center for Infectious Disease"/>
            <person name="Wu L."/>
            <person name="Ma J."/>
        </authorList>
    </citation>
    <scope>NUCLEOTIDE SEQUENCE [LARGE SCALE GENOMIC DNA]</scope>
    <source>
        <strain evidence="4">CCUG 51943</strain>
    </source>
</reference>
<proteinExistence type="predicted"/>
<feature type="transmembrane region" description="Helical" evidence="1">
    <location>
        <begin position="34"/>
        <end position="57"/>
    </location>
</feature>